<dbReference type="AlphaFoldDB" id="A0A6S6R333"/>
<name>A0A6S6R333_9FIRM</name>
<protein>
    <submittedName>
        <fullName evidence="1">Uncharacterized protein</fullName>
    </submittedName>
</protein>
<evidence type="ECO:0000313" key="2">
    <source>
        <dbReference type="Proteomes" id="UP000515561"/>
    </source>
</evidence>
<gene>
    <name evidence="1" type="ORF">acsn021_11300</name>
</gene>
<dbReference type="Proteomes" id="UP000515561">
    <property type="component" value="Chromosome"/>
</dbReference>
<dbReference type="EMBL" id="AP023367">
    <property type="protein sequence ID" value="BCJ93561.1"/>
    <property type="molecule type" value="Genomic_DNA"/>
</dbReference>
<proteinExistence type="predicted"/>
<keyword evidence="2" id="KW-1185">Reference proteome</keyword>
<organism evidence="1 2">
    <name type="scientific">Anaerocolumna cellulosilytica</name>
    <dbReference type="NCBI Taxonomy" id="433286"/>
    <lineage>
        <taxon>Bacteria</taxon>
        <taxon>Bacillati</taxon>
        <taxon>Bacillota</taxon>
        <taxon>Clostridia</taxon>
        <taxon>Lachnospirales</taxon>
        <taxon>Lachnospiraceae</taxon>
        <taxon>Anaerocolumna</taxon>
    </lineage>
</organism>
<evidence type="ECO:0000313" key="1">
    <source>
        <dbReference type="EMBL" id="BCJ93561.1"/>
    </source>
</evidence>
<accession>A0A6S6R333</accession>
<reference evidence="1 2" key="1">
    <citation type="journal article" date="2016" name="Int. J. Syst. Evol. Microbiol.">
        <title>Descriptions of Anaerotaenia torta gen. nov., sp. nov. and Anaerocolumna cellulosilytica gen. nov., sp. nov. isolated from a methanogenic reactor of cattle waste.</title>
        <authorList>
            <person name="Uek A."/>
            <person name="Ohtaki Y."/>
            <person name="Kaku N."/>
            <person name="Ueki K."/>
        </authorList>
    </citation>
    <scope>NUCLEOTIDE SEQUENCE [LARGE SCALE GENOMIC DNA]</scope>
    <source>
        <strain evidence="1 2">SN021</strain>
    </source>
</reference>
<dbReference type="KEGG" id="acel:acsn021_11300"/>
<sequence>MQFRYINNKIEREETTITYEGINIANNHDYSVSNSSYSYGSFITANQR</sequence>